<evidence type="ECO:0000313" key="2">
    <source>
        <dbReference type="EMBL" id="AFC23853.1"/>
    </source>
</evidence>
<dbReference type="Proteomes" id="UP000007519">
    <property type="component" value="Chromosome"/>
</dbReference>
<dbReference type="InterPro" id="IPR035959">
    <property type="entry name" value="RutC-like_sf"/>
</dbReference>
<dbReference type="Gene3D" id="3.30.1330.40">
    <property type="entry name" value="RutC-like"/>
    <property type="match status" value="1"/>
</dbReference>
<dbReference type="HOGENOM" id="CLU_1288133_0_0_10"/>
<dbReference type="InterPro" id="IPR006056">
    <property type="entry name" value="RidA"/>
</dbReference>
<evidence type="ECO:0000313" key="3">
    <source>
        <dbReference type="Proteomes" id="UP000007519"/>
    </source>
</evidence>
<dbReference type="STRING" id="984262.SGRA_1118"/>
<dbReference type="FunFam" id="3.30.1330.40:FF:000001">
    <property type="entry name" value="L-PSP family endoribonuclease"/>
    <property type="match status" value="1"/>
</dbReference>
<dbReference type="PANTHER" id="PTHR11803:SF58">
    <property type="entry name" value="PROTEIN HMF1-RELATED"/>
    <property type="match status" value="1"/>
</dbReference>
<dbReference type="eggNOG" id="COG0251">
    <property type="taxonomic scope" value="Bacteria"/>
</dbReference>
<dbReference type="GO" id="GO:0019239">
    <property type="term" value="F:deaminase activity"/>
    <property type="evidence" value="ECO:0007669"/>
    <property type="project" value="TreeGrafter"/>
</dbReference>
<dbReference type="Pfam" id="PF01042">
    <property type="entry name" value="Ribonuc_L-PSP"/>
    <property type="match status" value="1"/>
</dbReference>
<dbReference type="SUPFAM" id="SSF55298">
    <property type="entry name" value="YjgF-like"/>
    <property type="match status" value="1"/>
</dbReference>
<sequence length="214" mass="22898">MGPAAALQFGAAAAMLRRSQVCSALRFFRCAQKTGSGPSGHGCAALGHGSLRSQAASPPIWTKNFCSLPQLPYLSLLPMITKKMKKIIHTDQAPAAVGPYSQAVAANGFLFLSGQIAIDPATQELKVHGTIQEETQQVMNNMLAVLAEAGLGPEQLVKCSIFMKDMNDYAAINEVYASYFEGIAPPAREAVQVSRLPKDVRVEISAFAAYPQEK</sequence>
<evidence type="ECO:0000256" key="1">
    <source>
        <dbReference type="ARBA" id="ARBA00010552"/>
    </source>
</evidence>
<gene>
    <name evidence="2" type="primary">tdcF</name>
    <name evidence="2" type="ordered locus">SGRA_1118</name>
</gene>
<dbReference type="AlphaFoldDB" id="H6L3X1"/>
<name>H6L3X1_SAPGL</name>
<dbReference type="CDD" id="cd00448">
    <property type="entry name" value="YjgF_YER057c_UK114_family"/>
    <property type="match status" value="1"/>
</dbReference>
<reference evidence="2 3" key="1">
    <citation type="journal article" date="2012" name="Stand. Genomic Sci.">
        <title>Complete genome sequencing and analysis of Saprospira grandis str. Lewin, a predatory marine bacterium.</title>
        <authorList>
            <person name="Saw J.H."/>
            <person name="Yuryev A."/>
            <person name="Kanbe M."/>
            <person name="Hou S."/>
            <person name="Young A.G."/>
            <person name="Aizawa S."/>
            <person name="Alam M."/>
        </authorList>
    </citation>
    <scope>NUCLEOTIDE SEQUENCE [LARGE SCALE GENOMIC DNA]</scope>
    <source>
        <strain evidence="2 3">Lewin</strain>
    </source>
</reference>
<dbReference type="GO" id="GO:0005829">
    <property type="term" value="C:cytosol"/>
    <property type="evidence" value="ECO:0007669"/>
    <property type="project" value="TreeGrafter"/>
</dbReference>
<keyword evidence="3" id="KW-1185">Reference proteome</keyword>
<dbReference type="PANTHER" id="PTHR11803">
    <property type="entry name" value="2-IMINOBUTANOATE/2-IMINOPROPANOATE DEAMINASE RIDA"/>
    <property type="match status" value="1"/>
</dbReference>
<dbReference type="InterPro" id="IPR006175">
    <property type="entry name" value="YjgF/YER057c/UK114"/>
</dbReference>
<accession>H6L3X1</accession>
<proteinExistence type="inferred from homology"/>
<comment type="similarity">
    <text evidence="1">Belongs to the RutC family.</text>
</comment>
<dbReference type="NCBIfam" id="TIGR00004">
    <property type="entry name" value="Rid family detoxifying hydrolase"/>
    <property type="match status" value="1"/>
</dbReference>
<dbReference type="KEGG" id="sgn:SGRA_1118"/>
<organism evidence="2 3">
    <name type="scientific">Saprospira grandis (strain Lewin)</name>
    <dbReference type="NCBI Taxonomy" id="984262"/>
    <lineage>
        <taxon>Bacteria</taxon>
        <taxon>Pseudomonadati</taxon>
        <taxon>Bacteroidota</taxon>
        <taxon>Saprospiria</taxon>
        <taxon>Saprospirales</taxon>
        <taxon>Saprospiraceae</taxon>
        <taxon>Saprospira</taxon>
    </lineage>
</organism>
<protein>
    <submittedName>
        <fullName evidence="2">Endoribonuclease L-PSP</fullName>
    </submittedName>
</protein>
<dbReference type="EMBL" id="CP002831">
    <property type="protein sequence ID" value="AFC23853.1"/>
    <property type="molecule type" value="Genomic_DNA"/>
</dbReference>